<name>A0ACB6V480_9ASCO</name>
<reference evidence="1 2" key="1">
    <citation type="journal article" date="2020" name="Front. Microbiol.">
        <title>Phenotypic and Genetic Characterization of the Cheese Ripening Yeast Geotrichum candidum.</title>
        <authorList>
            <person name="Perkins V."/>
            <person name="Vignola S."/>
            <person name="Lessard M.H."/>
            <person name="Plante P.L."/>
            <person name="Corbeil J."/>
            <person name="Dugat-Bony E."/>
            <person name="Frenette M."/>
            <person name="Labrie S."/>
        </authorList>
    </citation>
    <scope>NUCLEOTIDE SEQUENCE [LARGE SCALE GENOMIC DNA]</scope>
    <source>
        <strain evidence="1 2">LMA-1147</strain>
    </source>
</reference>
<keyword evidence="2" id="KW-1185">Reference proteome</keyword>
<dbReference type="Proteomes" id="UP000744676">
    <property type="component" value="Unassembled WGS sequence"/>
</dbReference>
<gene>
    <name evidence="1" type="ORF">D0Z00_002447</name>
</gene>
<evidence type="ECO:0000313" key="2">
    <source>
        <dbReference type="Proteomes" id="UP000744676"/>
    </source>
</evidence>
<evidence type="ECO:0000313" key="1">
    <source>
        <dbReference type="EMBL" id="KAF5097306.1"/>
    </source>
</evidence>
<dbReference type="EMBL" id="QVQA01000069">
    <property type="protein sequence ID" value="KAF5097306.1"/>
    <property type="molecule type" value="Genomic_DNA"/>
</dbReference>
<sequence>MSAAPVETAATPSTSTQENRVYVGNLSYQTKWGQLKDFMKAGMLILLTETFFFFWFMVLFISYKGVLTEVFILAGNVVFADVLTTPNGRSKGCGIVEYATREEAEKAIEELNNVELDGRPVFVREDRETEPKFNHNTRAQSKPQPAPEGSQLFVNNLPYSVQWRELKDLFAEVGEVSRADVILDQRGRSKGHGTVAFASADAAKAAIEKFDGYELEGRALEVREDKFSSRTFTPYAGRVNNRRGGFKPQTPRFRFNRPAPNPFTDRATGNGEPSATIFVSNLPWATTDNDLVELFRTVGPVKRAQIKLEPSGRSAGTGVVEFFEPIHAETSIARFTNYEYGGRPLSLSFVSYYAAPAPRASKYKESSEVNAAEPEAEVKPAAAAPAAAPAAAAAAAPAAAKEGDN</sequence>
<proteinExistence type="predicted"/>
<comment type="caution">
    <text evidence="1">The sequence shown here is derived from an EMBL/GenBank/DDBJ whole genome shotgun (WGS) entry which is preliminary data.</text>
</comment>
<organism evidence="1 2">
    <name type="scientific">Geotrichum galactomycetum</name>
    <dbReference type="NCBI Taxonomy" id="27317"/>
    <lineage>
        <taxon>Eukaryota</taxon>
        <taxon>Fungi</taxon>
        <taxon>Dikarya</taxon>
        <taxon>Ascomycota</taxon>
        <taxon>Saccharomycotina</taxon>
        <taxon>Dipodascomycetes</taxon>
        <taxon>Dipodascales</taxon>
        <taxon>Dipodascaceae</taxon>
        <taxon>Geotrichum</taxon>
    </lineage>
</organism>
<protein>
    <submittedName>
        <fullName evidence="1">Uncharacterized protein</fullName>
    </submittedName>
</protein>
<accession>A0ACB6V480</accession>